<feature type="region of interest" description="Disordered" evidence="1">
    <location>
        <begin position="354"/>
        <end position="374"/>
    </location>
</feature>
<evidence type="ECO:0000313" key="2">
    <source>
        <dbReference type="EMBL" id="MBB6051885.1"/>
    </source>
</evidence>
<reference evidence="2 3" key="1">
    <citation type="submission" date="2020-08" db="EMBL/GenBank/DDBJ databases">
        <title>Genomic Encyclopedia of Type Strains, Phase IV (KMG-IV): sequencing the most valuable type-strain genomes for metagenomic binning, comparative biology and taxonomic classification.</title>
        <authorList>
            <person name="Goeker M."/>
        </authorList>
    </citation>
    <scope>NUCLEOTIDE SEQUENCE [LARGE SCALE GENOMIC DNA]</scope>
    <source>
        <strain evidence="2 3">DSM 23562</strain>
    </source>
</reference>
<sequence>MQEKSILSQLFPKPTGRNGYEDLVRAGELLKTSALWADAQQQNTLSSRRRALADPPVRQARALIETSALKPLESPVRELTASTTFPEYTGLRDLARLLSAEMHVLFSEGRAAAALVSFAQGLRLGSAPKAQVLIGGLVGAAIDSVLLTRVKTHLEQLTPRDCDRVQAILREHQEQDQGSASKAIAMEQRFVESILPTLETSDPAIFRELFTDSEDPTLNQLQRQFSALQNNPTERKRVLGAFLQGAQQHQARAQAYLLAPHILPPEPKLPAGTLEAALLDTITPAYPRAVENLVKNRIQCQLLYCYAAVRKYKWEWEKLPDRLEPLRLAEWALDPFTRQPFRYERTENGYELYSAGPADEDGKRTPIQLPWRKN</sequence>
<evidence type="ECO:0000256" key="1">
    <source>
        <dbReference type="SAM" id="MobiDB-lite"/>
    </source>
</evidence>
<dbReference type="Proteomes" id="UP000520814">
    <property type="component" value="Unassembled WGS sequence"/>
</dbReference>
<organism evidence="2 3">
    <name type="scientific">Armatimonas rosea</name>
    <dbReference type="NCBI Taxonomy" id="685828"/>
    <lineage>
        <taxon>Bacteria</taxon>
        <taxon>Bacillati</taxon>
        <taxon>Armatimonadota</taxon>
        <taxon>Armatimonadia</taxon>
        <taxon>Armatimonadales</taxon>
        <taxon>Armatimonadaceae</taxon>
        <taxon>Armatimonas</taxon>
    </lineage>
</organism>
<protein>
    <submittedName>
        <fullName evidence="2">Uncharacterized protein</fullName>
    </submittedName>
</protein>
<keyword evidence="3" id="KW-1185">Reference proteome</keyword>
<comment type="caution">
    <text evidence="2">The sequence shown here is derived from an EMBL/GenBank/DDBJ whole genome shotgun (WGS) entry which is preliminary data.</text>
</comment>
<accession>A0A7W9W886</accession>
<gene>
    <name evidence="2" type="ORF">HNQ39_003695</name>
</gene>
<dbReference type="RefSeq" id="WP_184199784.1">
    <property type="nucleotide sequence ID" value="NZ_JACHGW010000003.1"/>
</dbReference>
<evidence type="ECO:0000313" key="3">
    <source>
        <dbReference type="Proteomes" id="UP000520814"/>
    </source>
</evidence>
<name>A0A7W9W886_ARMRO</name>
<proteinExistence type="predicted"/>
<dbReference type="EMBL" id="JACHGW010000003">
    <property type="protein sequence ID" value="MBB6051885.1"/>
    <property type="molecule type" value="Genomic_DNA"/>
</dbReference>
<dbReference type="AlphaFoldDB" id="A0A7W9W886"/>